<feature type="transmembrane region" description="Helical" evidence="1">
    <location>
        <begin position="21"/>
        <end position="46"/>
    </location>
</feature>
<feature type="transmembrane region" description="Helical" evidence="1">
    <location>
        <begin position="72"/>
        <end position="90"/>
    </location>
</feature>
<proteinExistence type="predicted"/>
<keyword evidence="1" id="KW-0812">Transmembrane</keyword>
<keyword evidence="1" id="KW-0472">Membrane</keyword>
<dbReference type="EMBL" id="AF017435">
    <property type="protein sequence ID" value="AAC46170.1"/>
    <property type="molecule type" value="Genomic_DNA"/>
</dbReference>
<reference evidence="2" key="1">
    <citation type="journal article" date="1998" name="FEMS Microbiol. Lett.">
        <title>Sequence and characterization of mxaB, a response regulator involved in regulation of methanol oxidation, and of mxaW, a methanol-regulated gene in Methylobacterium extorquens AM1.</title>
        <authorList>
            <person name="Springer A.L."/>
            <person name="Auman A.J."/>
            <person name="Lidstrom M.E."/>
        </authorList>
    </citation>
    <scope>NUCLEOTIDE SEQUENCE</scope>
    <source>
        <strain evidence="2">AM1</strain>
    </source>
</reference>
<dbReference type="AlphaFoldDB" id="O30803"/>
<dbReference type="Pfam" id="PF10002">
    <property type="entry name" value="DUF2243"/>
    <property type="match status" value="1"/>
</dbReference>
<keyword evidence="1" id="KW-1133">Transmembrane helix</keyword>
<organism evidence="2">
    <name type="scientific">Methylorubrum extorquens</name>
    <name type="common">Methylobacterium dichloromethanicum</name>
    <name type="synonym">Methylobacterium extorquens</name>
    <dbReference type="NCBI Taxonomy" id="408"/>
    <lineage>
        <taxon>Bacteria</taxon>
        <taxon>Pseudomonadati</taxon>
        <taxon>Pseudomonadota</taxon>
        <taxon>Alphaproteobacteria</taxon>
        <taxon>Hyphomicrobiales</taxon>
        <taxon>Methylobacteriaceae</taxon>
        <taxon>Methylorubrum</taxon>
    </lineage>
</organism>
<evidence type="ECO:0000256" key="1">
    <source>
        <dbReference type="SAM" id="Phobius"/>
    </source>
</evidence>
<feature type="transmembrane region" description="Helical" evidence="1">
    <location>
        <begin position="102"/>
        <end position="123"/>
    </location>
</feature>
<name>O30803_METEX</name>
<accession>O30803</accession>
<evidence type="ECO:0000313" key="2">
    <source>
        <dbReference type="EMBL" id="AAC46170.1"/>
    </source>
</evidence>
<feature type="transmembrane region" description="Helical" evidence="1">
    <location>
        <begin position="199"/>
        <end position="217"/>
    </location>
</feature>
<protein>
    <submittedName>
        <fullName evidence="2">OrfL2</fullName>
    </submittedName>
</protein>
<sequence length="239" mass="26540">MRPAAMRDQASAPAPAEGADFPVAAGVLFGLGLGGFFDGIVLHQVLQWHHMLSSWYPITSIENLELNTLWDGIFHSATYVFVVVGLFILWRRARGRHLSWSNRALAGSLLVGWGLFNLVEGLIDHQWLGVHHVNEQVDRAHWLAWDLGFLAWGLAMLLGGLWLLRDAAPTGWGGSRRAAAMRRAGEGGLRRDTKTLRRAWPWLVLAAGLGLATMPAWRVLAFGIRVSAEDLLQIRCLPW</sequence>
<dbReference type="InterPro" id="IPR018719">
    <property type="entry name" value="DUF2243_membrane"/>
</dbReference>
<feature type="transmembrane region" description="Helical" evidence="1">
    <location>
        <begin position="143"/>
        <end position="164"/>
    </location>
</feature>